<accession>A0A4Z1CJ00</accession>
<keyword evidence="1" id="KW-1133">Transmembrane helix</keyword>
<sequence length="284" mass="30598">MIDQMLDHLRQPRVGIVILTGAVSLMMSVHWWPLAIPSAAFLLVATVRPGHAARPSAVALLAACWFVGLVVASDRMEDHVPLFAVWLVALAVSLTADGDEFVDRAAWHARMLIGVAFAAAVAWKLYFGTYVTGVSLWSFMLIDGRFAPLAFVVGLSDAEIEQDRNELRELLAGNVDAVTLDAQAMTITAIVATSILTLLLEAVIALSHLLPDASPLARVRLPSVVLFAVVTYAVVPVMPFAALLSLLAMTAARWQRGTLWVLPVLMFVSATRLATLIPAVRARG</sequence>
<comment type="caution">
    <text evidence="2">The sequence shown here is derived from an EMBL/GenBank/DDBJ whole genome shotgun (WGS) entry which is preliminary data.</text>
</comment>
<dbReference type="Proteomes" id="UP000297496">
    <property type="component" value="Unassembled WGS sequence"/>
</dbReference>
<organism evidence="2 3">
    <name type="scientific">Nocardioides eburneiflavus</name>
    <dbReference type="NCBI Taxonomy" id="2518372"/>
    <lineage>
        <taxon>Bacteria</taxon>
        <taxon>Bacillati</taxon>
        <taxon>Actinomycetota</taxon>
        <taxon>Actinomycetes</taxon>
        <taxon>Propionibacteriales</taxon>
        <taxon>Nocardioidaceae</taxon>
        <taxon>Nocardioides</taxon>
    </lineage>
</organism>
<feature type="transmembrane region" description="Helical" evidence="1">
    <location>
        <begin position="79"/>
        <end position="96"/>
    </location>
</feature>
<feature type="transmembrane region" description="Helical" evidence="1">
    <location>
        <begin position="260"/>
        <end position="280"/>
    </location>
</feature>
<dbReference type="EMBL" id="SRRO01000001">
    <property type="protein sequence ID" value="TGN66187.1"/>
    <property type="molecule type" value="Genomic_DNA"/>
</dbReference>
<evidence type="ECO:0000256" key="1">
    <source>
        <dbReference type="SAM" id="Phobius"/>
    </source>
</evidence>
<dbReference type="OrthoDB" id="9978572at2"/>
<feature type="transmembrane region" description="Helical" evidence="1">
    <location>
        <begin position="221"/>
        <end position="248"/>
    </location>
</feature>
<feature type="transmembrane region" description="Helical" evidence="1">
    <location>
        <begin position="52"/>
        <end position="72"/>
    </location>
</feature>
<feature type="transmembrane region" description="Helical" evidence="1">
    <location>
        <begin position="184"/>
        <end position="209"/>
    </location>
</feature>
<keyword evidence="1" id="KW-0472">Membrane</keyword>
<proteinExistence type="predicted"/>
<keyword evidence="3" id="KW-1185">Reference proteome</keyword>
<reference evidence="2 3" key="1">
    <citation type="submission" date="2019-04" db="EMBL/GenBank/DDBJ databases">
        <title>Three New Species of Nocardioides, Nocardioides euryhalodurans sp. nov., Nocardioides seonyuensis sp. nov. and Nocardioides eburneoflavus sp. nov. Isolated from Soil.</title>
        <authorList>
            <person name="Roh S.G."/>
            <person name="Lee C."/>
            <person name="Kim M.-K."/>
            <person name="Kim S.B."/>
        </authorList>
    </citation>
    <scope>NUCLEOTIDE SEQUENCE [LARGE SCALE GENOMIC DNA]</scope>
    <source>
        <strain evidence="2 3">MMS17-SY213</strain>
    </source>
</reference>
<keyword evidence="1" id="KW-0812">Transmembrane</keyword>
<gene>
    <name evidence="2" type="ORF">EXE59_21190</name>
</gene>
<dbReference type="RefSeq" id="WP_135840672.1">
    <property type="nucleotide sequence ID" value="NZ_SRRO01000001.1"/>
</dbReference>
<evidence type="ECO:0000313" key="3">
    <source>
        <dbReference type="Proteomes" id="UP000297496"/>
    </source>
</evidence>
<evidence type="ECO:0000313" key="2">
    <source>
        <dbReference type="EMBL" id="TGN66187.1"/>
    </source>
</evidence>
<feature type="transmembrane region" description="Helical" evidence="1">
    <location>
        <begin position="12"/>
        <end position="32"/>
    </location>
</feature>
<dbReference type="AlphaFoldDB" id="A0A4Z1CJ00"/>
<feature type="transmembrane region" description="Helical" evidence="1">
    <location>
        <begin position="108"/>
        <end position="127"/>
    </location>
</feature>
<name>A0A4Z1CJ00_9ACTN</name>
<protein>
    <submittedName>
        <fullName evidence="2">Uncharacterized protein</fullName>
    </submittedName>
</protein>